<dbReference type="PANTHER" id="PTHR12592:SF0">
    <property type="entry name" value="ATP-DEPENDENT (S)-NAD(P)H-HYDRATE DEHYDRATASE"/>
    <property type="match status" value="1"/>
</dbReference>
<dbReference type="CDD" id="cd01171">
    <property type="entry name" value="YXKO-related"/>
    <property type="match status" value="1"/>
</dbReference>
<evidence type="ECO:0000313" key="22">
    <source>
        <dbReference type="EMBL" id="MCL1118376.1"/>
    </source>
</evidence>
<comment type="similarity">
    <text evidence="18">Belongs to the NnrE/AIBP family.</text>
</comment>
<dbReference type="PIRSF" id="PIRSF017184">
    <property type="entry name" value="Nnr"/>
    <property type="match status" value="1"/>
</dbReference>
<dbReference type="EMBL" id="JAKILK010000009">
    <property type="protein sequence ID" value="MCL1118376.1"/>
    <property type="molecule type" value="Genomic_DNA"/>
</dbReference>
<dbReference type="InterPro" id="IPR000631">
    <property type="entry name" value="CARKD"/>
</dbReference>
<evidence type="ECO:0000256" key="11">
    <source>
        <dbReference type="ARBA" id="ARBA00023235"/>
    </source>
</evidence>
<dbReference type="HAMAP" id="MF_01966">
    <property type="entry name" value="NADHX_epimerase"/>
    <property type="match status" value="1"/>
</dbReference>
<dbReference type="InterPro" id="IPR036652">
    <property type="entry name" value="YjeF_N_dom_sf"/>
</dbReference>
<feature type="binding site" evidence="17">
    <location>
        <position position="260"/>
    </location>
    <ligand>
        <name>(6S)-NADPHX</name>
        <dbReference type="ChEBI" id="CHEBI:64076"/>
    </ligand>
</feature>
<dbReference type="PROSITE" id="PS01049">
    <property type="entry name" value="YJEF_C_1"/>
    <property type="match status" value="1"/>
</dbReference>
<comment type="function">
    <text evidence="18">Catalyzes the epimerization of the S- and R-forms of NAD(P)HX, a damaged form of NAD(P)H that is a result of enzymatic or heat-dependent hydration. This is a prerequisite for the S-specific NAD(P)H-hydrate dehydratase to allow the repair of both epimers of NAD(P)HX.</text>
</comment>
<evidence type="ECO:0000256" key="15">
    <source>
        <dbReference type="ARBA" id="ARBA00048238"/>
    </source>
</evidence>
<dbReference type="Pfam" id="PF01256">
    <property type="entry name" value="Carb_kinase"/>
    <property type="match status" value="1"/>
</dbReference>
<evidence type="ECO:0000256" key="7">
    <source>
        <dbReference type="ARBA" id="ARBA00022840"/>
    </source>
</evidence>
<comment type="caution">
    <text evidence="22">The sequence shown here is derived from an EMBL/GenBank/DDBJ whole genome shotgun (WGS) entry which is preliminary data.</text>
</comment>
<keyword evidence="12 17" id="KW-0456">Lyase</keyword>
<keyword evidence="9 18" id="KW-0630">Potassium</keyword>
<feature type="binding site" evidence="18">
    <location>
        <position position="158"/>
    </location>
    <ligand>
        <name>(6S)-NADPHX</name>
        <dbReference type="ChEBI" id="CHEBI:64076"/>
    </ligand>
</feature>
<evidence type="ECO:0000256" key="12">
    <source>
        <dbReference type="ARBA" id="ARBA00023239"/>
    </source>
</evidence>
<dbReference type="EC" id="5.1.99.6" evidence="19"/>
<accession>A0ABT0L3S0</accession>
<keyword evidence="8 17" id="KW-0521">NADP</keyword>
<comment type="catalytic activity">
    <reaction evidence="1 18 19">
        <text>(6R)-NADHX = (6S)-NADHX</text>
        <dbReference type="Rhea" id="RHEA:32215"/>
        <dbReference type="ChEBI" id="CHEBI:64074"/>
        <dbReference type="ChEBI" id="CHEBI:64075"/>
        <dbReference type="EC" id="5.1.99.6"/>
    </reaction>
</comment>
<keyword evidence="6 17" id="KW-0547">Nucleotide-binding</keyword>
<evidence type="ECO:0000259" key="20">
    <source>
        <dbReference type="PROSITE" id="PS51383"/>
    </source>
</evidence>
<evidence type="ECO:0000256" key="8">
    <source>
        <dbReference type="ARBA" id="ARBA00022857"/>
    </source>
</evidence>
<evidence type="ECO:0000256" key="6">
    <source>
        <dbReference type="ARBA" id="ARBA00022741"/>
    </source>
</evidence>
<comment type="similarity">
    <text evidence="4 19">In the C-terminal section; belongs to the NnrD/CARKD family.</text>
</comment>
<keyword evidence="10 17" id="KW-0520">NAD</keyword>
<gene>
    <name evidence="18" type="primary">nnrE</name>
    <name evidence="17" type="synonym">nnrD</name>
    <name evidence="22" type="ORF">L2689_14130</name>
</gene>
<organism evidence="22 23">
    <name type="scientific">Shewanella aestuarii</name>
    <dbReference type="NCBI Taxonomy" id="1028752"/>
    <lineage>
        <taxon>Bacteria</taxon>
        <taxon>Pseudomonadati</taxon>
        <taxon>Pseudomonadota</taxon>
        <taxon>Gammaproteobacteria</taxon>
        <taxon>Alteromonadales</taxon>
        <taxon>Shewanellaceae</taxon>
        <taxon>Shewanella</taxon>
    </lineage>
</organism>
<evidence type="ECO:0000313" key="23">
    <source>
        <dbReference type="Proteomes" id="UP001203212"/>
    </source>
</evidence>
<comment type="cofactor">
    <cofactor evidence="18 19">
        <name>K(+)</name>
        <dbReference type="ChEBI" id="CHEBI:29103"/>
    </cofactor>
    <text evidence="18 19">Binds 1 potassium ion per subunit.</text>
</comment>
<evidence type="ECO:0000256" key="10">
    <source>
        <dbReference type="ARBA" id="ARBA00023027"/>
    </source>
</evidence>
<keyword evidence="5 18" id="KW-0479">Metal-binding</keyword>
<comment type="function">
    <text evidence="14 19">Bifunctional enzyme that catalyzes the epimerization of the S- and R-forms of NAD(P)HX and the dehydration of the S-form of NAD(P)HX at the expense of ADP, which is converted to AMP. This allows the repair of both epimers of NAD(P)HX, a damaged form of NAD(P)H that is a result of enzymatic or heat-dependent hydration.</text>
</comment>
<feature type="binding site" evidence="17">
    <location>
        <begin position="404"/>
        <end position="408"/>
    </location>
    <ligand>
        <name>AMP</name>
        <dbReference type="ChEBI" id="CHEBI:456215"/>
    </ligand>
</feature>
<feature type="binding site" evidence="17">
    <location>
        <position position="367"/>
    </location>
    <ligand>
        <name>(6S)-NADPHX</name>
        <dbReference type="ChEBI" id="CHEBI:64076"/>
    </ligand>
</feature>
<evidence type="ECO:0000256" key="4">
    <source>
        <dbReference type="ARBA" id="ARBA00009524"/>
    </source>
</evidence>
<reference evidence="22 23" key="1">
    <citation type="submission" date="2022-01" db="EMBL/GenBank/DDBJ databases">
        <title>Whole genome-based taxonomy of the Shewanellaceae.</title>
        <authorList>
            <person name="Martin-Rodriguez A.J."/>
        </authorList>
    </citation>
    <scope>NUCLEOTIDE SEQUENCE [LARGE SCALE GENOMIC DNA]</scope>
    <source>
        <strain evidence="22 23">JCM 17801</strain>
    </source>
</reference>
<keyword evidence="11 18" id="KW-0413">Isomerase</keyword>
<dbReference type="SUPFAM" id="SSF64153">
    <property type="entry name" value="YjeF N-terminal domain-like"/>
    <property type="match status" value="1"/>
</dbReference>
<evidence type="ECO:0000256" key="16">
    <source>
        <dbReference type="ARBA" id="ARBA00049209"/>
    </source>
</evidence>
<sequence>MMLPNEFYTAKQVKEGEILAAGQAGISLYHLMQRAGTAVFEILRQYYPVPKHVLVCCGGGNNGGDGYVLATLLLQAGIKLTVWSTHQPNQLVGDAYQAYLDYVSAGGTIQAAQDTIEADVDVIIDALLGTGLKGAVKQATAALISLINLHDAQVIAVDTPSGLCADTGAVLGVCVAANHTVSFIGIKQGLVTASARDYIGKLHFHGLGVEAEFKHLQQAKVFSISESILTRAVIARKHTANKGHHGKALLVGGDMGMGGAIILSSMACARSGAGLTAVLTHQANYAALLSHCAEVMCKDWIGSEDVESRITWASAIALGPGLGVNTPAKSLFEAICASNKPKVFDADGLNLLAKVPNYDTNRIITPHPGEAARLLQCSVTEIERDRFAAVRELQQRFGGVTILKGAGTLVCDGKQVYVCLAGNSGMASGGMGDVLIGVIVSLLAQGYALLDAAVIGVQLHSQAADEAVKVSGKVGLLASDLMPFIRQEINRLSDKKQLNKSIYTKEQSLC</sequence>
<comment type="catalytic activity">
    <reaction evidence="2 18 19">
        <text>(6R)-NADPHX = (6S)-NADPHX</text>
        <dbReference type="Rhea" id="RHEA:32227"/>
        <dbReference type="ChEBI" id="CHEBI:64076"/>
        <dbReference type="ChEBI" id="CHEBI:64077"/>
        <dbReference type="EC" id="5.1.99.6"/>
    </reaction>
</comment>
<dbReference type="InterPro" id="IPR030677">
    <property type="entry name" value="Nnr"/>
</dbReference>
<evidence type="ECO:0000256" key="3">
    <source>
        <dbReference type="ARBA" id="ARBA00006001"/>
    </source>
</evidence>
<keyword evidence="7 17" id="KW-0067">ATP-binding</keyword>
<dbReference type="Pfam" id="PF03853">
    <property type="entry name" value="YjeF_N"/>
    <property type="match status" value="1"/>
</dbReference>
<evidence type="ECO:0000256" key="19">
    <source>
        <dbReference type="PIRNR" id="PIRNR017184"/>
    </source>
</evidence>
<dbReference type="RefSeq" id="WP_188842590.1">
    <property type="nucleotide sequence ID" value="NZ_BMOT01000009.1"/>
</dbReference>
<dbReference type="Gene3D" id="3.40.1190.20">
    <property type="match status" value="1"/>
</dbReference>
<comment type="caution">
    <text evidence="18">Lacks conserved residue(s) required for the propagation of feature annotation.</text>
</comment>
<dbReference type="InterPro" id="IPR017953">
    <property type="entry name" value="Carbohydrate_kinase_pred_CS"/>
</dbReference>
<dbReference type="InterPro" id="IPR004443">
    <property type="entry name" value="YjeF_N_dom"/>
</dbReference>
<feature type="binding site" evidence="17">
    <location>
        <position position="432"/>
    </location>
    <ligand>
        <name>AMP</name>
        <dbReference type="ChEBI" id="CHEBI:456215"/>
    </ligand>
</feature>
<evidence type="ECO:0000256" key="1">
    <source>
        <dbReference type="ARBA" id="ARBA00000013"/>
    </source>
</evidence>
<comment type="similarity">
    <text evidence="17">Belongs to the NnrD/CARKD family.</text>
</comment>
<evidence type="ECO:0000256" key="9">
    <source>
        <dbReference type="ARBA" id="ARBA00022958"/>
    </source>
</evidence>
<dbReference type="PROSITE" id="PS51385">
    <property type="entry name" value="YJEF_N"/>
    <property type="match status" value="1"/>
</dbReference>
<dbReference type="SUPFAM" id="SSF53613">
    <property type="entry name" value="Ribokinase-like"/>
    <property type="match status" value="1"/>
</dbReference>
<name>A0ABT0L3S0_9GAMM</name>
<protein>
    <recommendedName>
        <fullName evidence="19">Bifunctional NAD(P)H-hydrate repair enzyme</fullName>
    </recommendedName>
    <alternativeName>
        <fullName evidence="19">Nicotinamide nucleotide repair protein</fullName>
    </alternativeName>
    <domain>
        <recommendedName>
            <fullName evidence="19">ADP-dependent (S)-NAD(P)H-hydrate dehydratase</fullName>
            <ecNumber evidence="19">4.2.1.136</ecNumber>
        </recommendedName>
        <alternativeName>
            <fullName evidence="19">ADP-dependent NAD(P)HX dehydratase</fullName>
        </alternativeName>
    </domain>
    <domain>
        <recommendedName>
            <fullName evidence="19">NAD(P)H-hydrate epimerase</fullName>
            <ecNumber evidence="19">5.1.99.6</ecNumber>
        </recommendedName>
    </domain>
</protein>
<dbReference type="InterPro" id="IPR029056">
    <property type="entry name" value="Ribokinase-like"/>
</dbReference>
<feature type="binding site" evidence="17">
    <location>
        <position position="433"/>
    </location>
    <ligand>
        <name>(6S)-NADPHX</name>
        <dbReference type="ChEBI" id="CHEBI:64076"/>
    </ligand>
</feature>
<evidence type="ECO:0000256" key="18">
    <source>
        <dbReference type="HAMAP-Rule" id="MF_01966"/>
    </source>
</evidence>
<dbReference type="Proteomes" id="UP001203212">
    <property type="component" value="Unassembled WGS sequence"/>
</dbReference>
<evidence type="ECO:0000256" key="5">
    <source>
        <dbReference type="ARBA" id="ARBA00022723"/>
    </source>
</evidence>
<keyword evidence="13" id="KW-0511">Multifunctional enzyme</keyword>
<feature type="binding site" evidence="18">
    <location>
        <begin position="61"/>
        <end position="65"/>
    </location>
    <ligand>
        <name>(6S)-NADPHX</name>
        <dbReference type="ChEBI" id="CHEBI:64076"/>
    </ligand>
</feature>
<comment type="catalytic activity">
    <reaction evidence="16 17 19">
        <text>(6S)-NADPHX + ADP = AMP + phosphate + NADPH + H(+)</text>
        <dbReference type="Rhea" id="RHEA:32235"/>
        <dbReference type="ChEBI" id="CHEBI:15378"/>
        <dbReference type="ChEBI" id="CHEBI:43474"/>
        <dbReference type="ChEBI" id="CHEBI:57783"/>
        <dbReference type="ChEBI" id="CHEBI:64076"/>
        <dbReference type="ChEBI" id="CHEBI:456215"/>
        <dbReference type="ChEBI" id="CHEBI:456216"/>
        <dbReference type="EC" id="4.2.1.136"/>
    </reaction>
</comment>
<feature type="binding site" evidence="18">
    <location>
        <begin position="129"/>
        <end position="135"/>
    </location>
    <ligand>
        <name>(6S)-NADPHX</name>
        <dbReference type="ChEBI" id="CHEBI:64076"/>
    </ligand>
</feature>
<feature type="domain" description="YjeF C-terminal" evidence="20">
    <location>
        <begin position="225"/>
        <end position="492"/>
    </location>
</feature>
<comment type="catalytic activity">
    <reaction evidence="15 17 19">
        <text>(6S)-NADHX + ADP = AMP + phosphate + NADH + H(+)</text>
        <dbReference type="Rhea" id="RHEA:32223"/>
        <dbReference type="ChEBI" id="CHEBI:15378"/>
        <dbReference type="ChEBI" id="CHEBI:43474"/>
        <dbReference type="ChEBI" id="CHEBI:57945"/>
        <dbReference type="ChEBI" id="CHEBI:64074"/>
        <dbReference type="ChEBI" id="CHEBI:456215"/>
        <dbReference type="ChEBI" id="CHEBI:456216"/>
        <dbReference type="EC" id="4.2.1.136"/>
    </reaction>
</comment>
<feature type="binding site" evidence="18">
    <location>
        <position position="161"/>
    </location>
    <ligand>
        <name>K(+)</name>
        <dbReference type="ChEBI" id="CHEBI:29103"/>
    </ligand>
</feature>
<comment type="cofactor">
    <cofactor evidence="17">
        <name>Mg(2+)</name>
        <dbReference type="ChEBI" id="CHEBI:18420"/>
    </cofactor>
</comment>
<feature type="binding site" evidence="18">
    <location>
        <position position="125"/>
    </location>
    <ligand>
        <name>K(+)</name>
        <dbReference type="ChEBI" id="CHEBI:29103"/>
    </ligand>
</feature>
<feature type="binding site" evidence="17">
    <location>
        <position position="321"/>
    </location>
    <ligand>
        <name>(6S)-NADPHX</name>
        <dbReference type="ChEBI" id="CHEBI:64076"/>
    </ligand>
</feature>
<keyword evidence="23" id="KW-1185">Reference proteome</keyword>
<dbReference type="PROSITE" id="PS51383">
    <property type="entry name" value="YJEF_C_3"/>
    <property type="match status" value="1"/>
</dbReference>
<dbReference type="Gene3D" id="3.40.50.10260">
    <property type="entry name" value="YjeF N-terminal domain"/>
    <property type="match status" value="1"/>
</dbReference>
<proteinExistence type="inferred from homology"/>
<evidence type="ECO:0000256" key="13">
    <source>
        <dbReference type="ARBA" id="ARBA00023268"/>
    </source>
</evidence>
<dbReference type="NCBIfam" id="TIGR00197">
    <property type="entry name" value="yjeF_nterm"/>
    <property type="match status" value="1"/>
</dbReference>
<dbReference type="PANTHER" id="PTHR12592">
    <property type="entry name" value="ATP-DEPENDENT (S)-NAD(P)H-HYDRATE DEHYDRATASE FAMILY MEMBER"/>
    <property type="match status" value="1"/>
</dbReference>
<evidence type="ECO:0000259" key="21">
    <source>
        <dbReference type="PROSITE" id="PS51385"/>
    </source>
</evidence>
<evidence type="ECO:0000256" key="2">
    <source>
        <dbReference type="ARBA" id="ARBA00000909"/>
    </source>
</evidence>
<dbReference type="NCBIfam" id="TIGR00196">
    <property type="entry name" value="yjeF_cterm"/>
    <property type="match status" value="1"/>
</dbReference>
<comment type="function">
    <text evidence="17">Catalyzes the dehydration of the S-form of NAD(P)HX at the expense of ADP, which is converted to AMP. Together with NAD(P)HX epimerase, which catalyzes the epimerization of the S- and R-forms, the enzyme allows the repair of both epimers of NAD(P)HX, a damaged form of NAD(P)H that is a result of enzymatic or heat-dependent hydration.</text>
</comment>
<comment type="subunit">
    <text evidence="17">Homotetramer.</text>
</comment>
<feature type="binding site" evidence="18">
    <location>
        <position position="62"/>
    </location>
    <ligand>
        <name>K(+)</name>
        <dbReference type="ChEBI" id="CHEBI:29103"/>
    </ligand>
</feature>
<dbReference type="HAMAP" id="MF_01965">
    <property type="entry name" value="NADHX_dehydratase"/>
    <property type="match status" value="1"/>
</dbReference>
<evidence type="ECO:0000256" key="17">
    <source>
        <dbReference type="HAMAP-Rule" id="MF_01965"/>
    </source>
</evidence>
<comment type="similarity">
    <text evidence="3 19">In the N-terminal section; belongs to the NnrE/AIBP family.</text>
</comment>
<feature type="domain" description="YjeF N-terminal" evidence="21">
    <location>
        <begin position="13"/>
        <end position="215"/>
    </location>
</feature>
<dbReference type="EC" id="4.2.1.136" evidence="19"/>
<evidence type="ECO:0000256" key="14">
    <source>
        <dbReference type="ARBA" id="ARBA00025153"/>
    </source>
</evidence>